<keyword evidence="5" id="KW-0052">Apoplast</keyword>
<keyword evidence="8" id="KW-1185">Reference proteome</keyword>
<organism evidence="7 8">
    <name type="scientific">Zingiber officinale</name>
    <name type="common">Ginger</name>
    <name type="synonym">Amomum zingiber</name>
    <dbReference type="NCBI Taxonomy" id="94328"/>
    <lineage>
        <taxon>Eukaryota</taxon>
        <taxon>Viridiplantae</taxon>
        <taxon>Streptophyta</taxon>
        <taxon>Embryophyta</taxon>
        <taxon>Tracheophyta</taxon>
        <taxon>Spermatophyta</taxon>
        <taxon>Magnoliopsida</taxon>
        <taxon>Liliopsida</taxon>
        <taxon>Zingiberales</taxon>
        <taxon>Zingiberaceae</taxon>
        <taxon>Zingiber</taxon>
    </lineage>
</organism>
<keyword evidence="5" id="KW-0732">Signal</keyword>
<dbReference type="GO" id="GO:0010411">
    <property type="term" value="P:xyloglucan metabolic process"/>
    <property type="evidence" value="ECO:0007669"/>
    <property type="project" value="InterPro"/>
</dbReference>
<protein>
    <recommendedName>
        <fullName evidence="5">Xyloglucan endotransglucosylase/hydrolase</fullName>
        <ecNumber evidence="5">2.4.1.207</ecNumber>
    </recommendedName>
</protein>
<comment type="subcellular location">
    <subcellularLocation>
        <location evidence="5">Secreted</location>
        <location evidence="5">Cell wall</location>
    </subcellularLocation>
    <subcellularLocation>
        <location evidence="5">Secreted</location>
        <location evidence="5">Extracellular space</location>
        <location evidence="5">Apoplast</location>
    </subcellularLocation>
</comment>
<evidence type="ECO:0000313" key="8">
    <source>
        <dbReference type="Proteomes" id="UP000734854"/>
    </source>
</evidence>
<dbReference type="CDD" id="cd02176">
    <property type="entry name" value="GH16_XET"/>
    <property type="match status" value="1"/>
</dbReference>
<dbReference type="Proteomes" id="UP000734854">
    <property type="component" value="Unassembled WGS sequence"/>
</dbReference>
<dbReference type="Pfam" id="PF06955">
    <property type="entry name" value="XET_C"/>
    <property type="match status" value="1"/>
</dbReference>
<evidence type="ECO:0000256" key="2">
    <source>
        <dbReference type="ARBA" id="ARBA00022801"/>
    </source>
</evidence>
<feature type="signal peptide" evidence="5">
    <location>
        <begin position="1"/>
        <end position="24"/>
    </location>
</feature>
<evidence type="ECO:0000256" key="5">
    <source>
        <dbReference type="RuleBase" id="RU361120"/>
    </source>
</evidence>
<dbReference type="EC" id="2.4.1.207" evidence="5"/>
<reference evidence="7 8" key="1">
    <citation type="submission" date="2020-08" db="EMBL/GenBank/DDBJ databases">
        <title>Plant Genome Project.</title>
        <authorList>
            <person name="Zhang R.-G."/>
        </authorList>
    </citation>
    <scope>NUCLEOTIDE SEQUENCE [LARGE SCALE GENOMIC DNA]</scope>
    <source>
        <tissue evidence="7">Rhizome</tissue>
    </source>
</reference>
<keyword evidence="5" id="KW-0964">Secreted</keyword>
<dbReference type="AlphaFoldDB" id="A0A8J5GSK1"/>
<keyword evidence="5" id="KW-0961">Cell wall biogenesis/degradation</keyword>
<comment type="PTM">
    <text evidence="5">Contains at least one intrachain disulfide bond essential for its enzymatic activity.</text>
</comment>
<keyword evidence="2 5" id="KW-0378">Hydrolase</keyword>
<dbReference type="OrthoDB" id="4781at2759"/>
<name>A0A8J5GSK1_ZINOF</name>
<dbReference type="GO" id="GO:0042546">
    <property type="term" value="P:cell wall biogenesis"/>
    <property type="evidence" value="ECO:0007669"/>
    <property type="project" value="InterPro"/>
</dbReference>
<gene>
    <name evidence="7" type="ORF">ZIOFF_024518</name>
</gene>
<accession>A0A8J5GSK1</accession>
<comment type="similarity">
    <text evidence="5">Belongs to the glycosyl hydrolase 16 family.</text>
</comment>
<comment type="function">
    <text evidence="5">Catalyzes xyloglucan endohydrolysis (XEH) and/or endotransglycosylation (XET). Cleaves and religates xyloglucan polymers, an essential constituent of the primary cell wall, and thereby participates in cell wall construction of growing tissues.</text>
</comment>
<dbReference type="PANTHER" id="PTHR31062">
    <property type="entry name" value="XYLOGLUCAN ENDOTRANSGLUCOSYLASE/HYDROLASE PROTEIN 8-RELATED"/>
    <property type="match status" value="1"/>
</dbReference>
<dbReference type="EMBL" id="JACMSC010000007">
    <property type="protein sequence ID" value="KAG6514177.1"/>
    <property type="molecule type" value="Genomic_DNA"/>
</dbReference>
<keyword evidence="5" id="KW-0134">Cell wall</keyword>
<feature type="domain" description="GH16" evidence="6">
    <location>
        <begin position="24"/>
        <end position="239"/>
    </location>
</feature>
<dbReference type="GO" id="GO:0071555">
    <property type="term" value="P:cell wall organization"/>
    <property type="evidence" value="ECO:0007669"/>
    <property type="project" value="UniProtKB-KW"/>
</dbReference>
<dbReference type="InterPro" id="IPR044791">
    <property type="entry name" value="Beta-glucanase/XTH"/>
</dbReference>
<dbReference type="GO" id="GO:0016762">
    <property type="term" value="F:xyloglucan:xyloglucosyl transferase activity"/>
    <property type="evidence" value="ECO:0007669"/>
    <property type="project" value="UniProtKB-EC"/>
</dbReference>
<evidence type="ECO:0000256" key="1">
    <source>
        <dbReference type="ARBA" id="ARBA00022679"/>
    </source>
</evidence>
<keyword evidence="3" id="KW-1015">Disulfide bond</keyword>
<dbReference type="InterPro" id="IPR010713">
    <property type="entry name" value="XET_C"/>
</dbReference>
<dbReference type="InterPro" id="IPR016455">
    <property type="entry name" value="XTH"/>
</dbReference>
<evidence type="ECO:0000259" key="6">
    <source>
        <dbReference type="PROSITE" id="PS51762"/>
    </source>
</evidence>
<proteinExistence type="inferred from homology"/>
<keyword evidence="4 5" id="KW-0326">Glycosidase</keyword>
<evidence type="ECO:0000313" key="7">
    <source>
        <dbReference type="EMBL" id="KAG6514177.1"/>
    </source>
</evidence>
<dbReference type="PROSITE" id="PS51762">
    <property type="entry name" value="GH16_2"/>
    <property type="match status" value="1"/>
</dbReference>
<dbReference type="PIRSF" id="PIRSF005604">
    <property type="entry name" value="XET"/>
    <property type="match status" value="1"/>
</dbReference>
<evidence type="ECO:0000256" key="3">
    <source>
        <dbReference type="ARBA" id="ARBA00023157"/>
    </source>
</evidence>
<comment type="caution">
    <text evidence="7">The sequence shown here is derived from an EMBL/GenBank/DDBJ whole genome shotgun (WGS) entry which is preliminary data.</text>
</comment>
<dbReference type="FunFam" id="2.60.120.200:FF:000025">
    <property type="entry name" value="Xyloglucan endotransglucosylase/hydrolase"/>
    <property type="match status" value="1"/>
</dbReference>
<dbReference type="Pfam" id="PF00722">
    <property type="entry name" value="Glyco_hydro_16"/>
    <property type="match status" value="1"/>
</dbReference>
<evidence type="ECO:0000256" key="4">
    <source>
        <dbReference type="ARBA" id="ARBA00023295"/>
    </source>
</evidence>
<dbReference type="InterPro" id="IPR000757">
    <property type="entry name" value="Beta-glucanase-like"/>
</dbReference>
<dbReference type="GO" id="GO:0048046">
    <property type="term" value="C:apoplast"/>
    <property type="evidence" value="ECO:0007669"/>
    <property type="project" value="UniProtKB-SubCell"/>
</dbReference>
<sequence>MLSITHTALYVAFSLISLVTVASSMRHNSPIPPPTTSLTDRFPHLGFDAAFTYLFGGKNIKKINDGSCVSITLDNSSGCGFKSKEMYYYGFFSAAIKLPSDYSAGVVVAFYVSNSQVYPHNHDEIDFEFLGHEKRKDWALQTNIYGNGSTATGREEKFYLWFDPTIDFHEYSIVWNQYHIVFLVDNIPVREVSHNEAMSRAYPSKPMSVYATIWDGSDWATHGGKKPVNYKVGPFVAWFKDLEMAGCAWNQTSPAASCSKRGSLSRDPVEGNEFMKLSEQQQRGMQWARSKFMFYSYCDDLKRFPVLPMECRGRGKSLT</sequence>
<keyword evidence="1 5" id="KW-0808">Transferase</keyword>
<feature type="chain" id="PRO_5035338594" description="Xyloglucan endotransglucosylase/hydrolase" evidence="5">
    <location>
        <begin position="25"/>
        <end position="319"/>
    </location>
</feature>
<dbReference type="GO" id="GO:0004553">
    <property type="term" value="F:hydrolase activity, hydrolyzing O-glycosyl compounds"/>
    <property type="evidence" value="ECO:0007669"/>
    <property type="project" value="InterPro"/>
</dbReference>